<accession>A0ABS2KMG5</accession>
<feature type="domain" description="GmrSD restriction endonucleases N-terminal" evidence="1">
    <location>
        <begin position="14"/>
        <end position="153"/>
    </location>
</feature>
<reference evidence="2" key="1">
    <citation type="submission" date="2020-10" db="EMBL/GenBank/DDBJ databases">
        <title>Phylogeny of dyella-like bacteria.</title>
        <authorList>
            <person name="Fu J."/>
        </authorList>
    </citation>
    <scope>NUCLEOTIDE SEQUENCE</scope>
    <source>
        <strain evidence="2">DHON07</strain>
    </source>
</reference>
<comment type="caution">
    <text evidence="2">The sequence shown here is derived from an EMBL/GenBank/DDBJ whole genome shotgun (WGS) entry which is preliminary data.</text>
</comment>
<keyword evidence="3" id="KW-1185">Reference proteome</keyword>
<sequence length="365" mass="41510">MIKYHVRSRDLITVINEIKAGRLILDAYFQRNLVWREIHKQDFIKTILLGFPCPQIFISRGAIDVVKMETTSCVVDGQQRLSAIKSYIEGDFLVDGRSYSDLSGDEKSDFLKYELAVIELDLDNNDNRIKDIFQRLNRTSNSLTAIEKIASQYAPSEFMLVATYLAGELEFPSDDDSEERFRIDPEVDRNFFDWAASHSVSNITSLYQDFSIFRSHELSRKVHLMHILNLMTTMLVGFFNRNEKSRICLEDYAQTFAEKEEISNALDQAAAVVISMDLSVGSYWLNKANVFSLLYAISVPLRQGKTVDANILRSELDAFEKELPSSYRIAAAEGVNDVRERKIRHEALSKLVGTATPKMGSGSIV</sequence>
<organism evidence="2 3">
    <name type="scientific">Dyella mobilis</name>
    <dbReference type="NCBI Taxonomy" id="1849582"/>
    <lineage>
        <taxon>Bacteria</taxon>
        <taxon>Pseudomonadati</taxon>
        <taxon>Pseudomonadota</taxon>
        <taxon>Gammaproteobacteria</taxon>
        <taxon>Lysobacterales</taxon>
        <taxon>Rhodanobacteraceae</taxon>
        <taxon>Dyella</taxon>
    </lineage>
</organism>
<dbReference type="EMBL" id="JADIKF010000040">
    <property type="protein sequence ID" value="MBM7132284.1"/>
    <property type="molecule type" value="Genomic_DNA"/>
</dbReference>
<dbReference type="Pfam" id="PF03235">
    <property type="entry name" value="GmrSD_N"/>
    <property type="match status" value="1"/>
</dbReference>
<name>A0ABS2KMG5_9GAMM</name>
<dbReference type="PANTHER" id="PTHR39639:SF1">
    <property type="entry name" value="DUF262 DOMAIN-CONTAINING PROTEIN"/>
    <property type="match status" value="1"/>
</dbReference>
<proteinExistence type="predicted"/>
<evidence type="ECO:0000259" key="1">
    <source>
        <dbReference type="Pfam" id="PF03235"/>
    </source>
</evidence>
<evidence type="ECO:0000313" key="2">
    <source>
        <dbReference type="EMBL" id="MBM7132284.1"/>
    </source>
</evidence>
<dbReference type="RefSeq" id="WP_204633798.1">
    <property type="nucleotide sequence ID" value="NZ_BSOC01000001.1"/>
</dbReference>
<dbReference type="InterPro" id="IPR004919">
    <property type="entry name" value="GmrSD_N"/>
</dbReference>
<dbReference type="PANTHER" id="PTHR39639">
    <property type="entry name" value="CHROMOSOME 16, WHOLE GENOME SHOTGUN SEQUENCE"/>
    <property type="match status" value="1"/>
</dbReference>
<protein>
    <submittedName>
        <fullName evidence="2">DUF262 domain-containing protein</fullName>
    </submittedName>
</protein>
<dbReference type="Proteomes" id="UP001430193">
    <property type="component" value="Unassembled WGS sequence"/>
</dbReference>
<gene>
    <name evidence="2" type="ORF">ISS99_22360</name>
</gene>
<evidence type="ECO:0000313" key="3">
    <source>
        <dbReference type="Proteomes" id="UP001430193"/>
    </source>
</evidence>